<name>A0A1I0AZ77_9RHOB</name>
<dbReference type="RefSeq" id="WP_090732765.1">
    <property type="nucleotide sequence ID" value="NZ_CP177219.1"/>
</dbReference>
<evidence type="ECO:0000313" key="3">
    <source>
        <dbReference type="Proteomes" id="UP000199180"/>
    </source>
</evidence>
<dbReference type="Pfam" id="PF11233">
    <property type="entry name" value="DUF3035"/>
    <property type="match status" value="1"/>
</dbReference>
<proteinExistence type="predicted"/>
<organism evidence="2 3">
    <name type="scientific">Paracoccus homiensis</name>
    <dbReference type="NCBI Taxonomy" id="364199"/>
    <lineage>
        <taxon>Bacteria</taxon>
        <taxon>Pseudomonadati</taxon>
        <taxon>Pseudomonadota</taxon>
        <taxon>Alphaproteobacteria</taxon>
        <taxon>Rhodobacterales</taxon>
        <taxon>Paracoccaceae</taxon>
        <taxon>Paracoccus</taxon>
    </lineage>
</organism>
<dbReference type="EMBL" id="FOHO01000002">
    <property type="protein sequence ID" value="SES99688.1"/>
    <property type="molecule type" value="Genomic_DNA"/>
</dbReference>
<evidence type="ECO:0008006" key="4">
    <source>
        <dbReference type="Google" id="ProtNLM"/>
    </source>
</evidence>
<feature type="region of interest" description="Disordered" evidence="1">
    <location>
        <begin position="25"/>
        <end position="45"/>
    </location>
</feature>
<evidence type="ECO:0000256" key="1">
    <source>
        <dbReference type="SAM" id="MobiDB-lite"/>
    </source>
</evidence>
<accession>A0A1I0AZ77</accession>
<gene>
    <name evidence="2" type="ORF">SAMN04489858_102414</name>
</gene>
<dbReference type="OrthoDB" id="7876689at2"/>
<evidence type="ECO:0000313" key="2">
    <source>
        <dbReference type="EMBL" id="SES99688.1"/>
    </source>
</evidence>
<dbReference type="InterPro" id="IPR021395">
    <property type="entry name" value="DUF3035"/>
</dbReference>
<reference evidence="2 3" key="1">
    <citation type="submission" date="2016-10" db="EMBL/GenBank/DDBJ databases">
        <authorList>
            <person name="de Groot N.N."/>
        </authorList>
    </citation>
    <scope>NUCLEOTIDE SEQUENCE [LARGE SCALE GENOMIC DNA]</scope>
    <source>
        <strain evidence="2 3">DSM 17862</strain>
    </source>
</reference>
<dbReference type="STRING" id="364199.SAMN04489858_102414"/>
<sequence>MRAIWQMMGAVALFGVAACGGDPKLTNLDRGARSPDEFSVLPTKPLSMPPDLAVLPAPTPGGGNITDPTPMADAVGALGGNPAALSDRGIGAADQALVAYAGRNGTDSGIRETLAAEDLKWRQRNGPRPLERLAGSDVYLRAYERMALDPYAEQLRWQRAGARTPSGPPSSAED</sequence>
<keyword evidence="3" id="KW-1185">Reference proteome</keyword>
<dbReference type="AlphaFoldDB" id="A0A1I0AZ77"/>
<dbReference type="PROSITE" id="PS51257">
    <property type="entry name" value="PROKAR_LIPOPROTEIN"/>
    <property type="match status" value="1"/>
</dbReference>
<dbReference type="Proteomes" id="UP000199180">
    <property type="component" value="Unassembled WGS sequence"/>
</dbReference>
<protein>
    <recommendedName>
        <fullName evidence="4">Beta-barrel assembly machine subunit BamF</fullName>
    </recommendedName>
</protein>